<comment type="caution">
    <text evidence="1">The sequence shown here is derived from an EMBL/GenBank/DDBJ whole genome shotgun (WGS) entry which is preliminary data.</text>
</comment>
<proteinExistence type="predicted"/>
<gene>
    <name evidence="1" type="ORF">F6J89_29145</name>
</gene>
<sequence length="133" mass="15209">MDTLQSAPEQIEVQNTKLTLETYLWRDFMPISPPDGKPLIAVIRIKAQDSMEFPTSIISDKLWIINGQEIWETEFTNEEQIASNSTPSLLEKVARGGPKWEPGVEVDVIIRIIDENNHTYLLKTSNQLINRTD</sequence>
<name>A0A6B3NMX0_9CYAN</name>
<reference evidence="1" key="1">
    <citation type="submission" date="2019-11" db="EMBL/GenBank/DDBJ databases">
        <title>Genomic insights into an expanded diversity of filamentous marine cyanobacteria reveals the extraordinary biosynthetic potential of Moorea and Okeania.</title>
        <authorList>
            <person name="Ferreira Leao T."/>
            <person name="Wang M."/>
            <person name="Moss N."/>
            <person name="Da Silva R."/>
            <person name="Sanders J."/>
            <person name="Nurk S."/>
            <person name="Gurevich A."/>
            <person name="Humphrey G."/>
            <person name="Reher R."/>
            <person name="Zhu Q."/>
            <person name="Belda-Ferre P."/>
            <person name="Glukhov E."/>
            <person name="Rex R."/>
            <person name="Dorrestein P.C."/>
            <person name="Knight R."/>
            <person name="Pevzner P."/>
            <person name="Gerwick W.H."/>
            <person name="Gerwick L."/>
        </authorList>
    </citation>
    <scope>NUCLEOTIDE SEQUENCE</scope>
    <source>
        <strain evidence="1">SIO1C4</strain>
    </source>
</reference>
<evidence type="ECO:0000313" key="1">
    <source>
        <dbReference type="EMBL" id="NER31574.1"/>
    </source>
</evidence>
<dbReference type="EMBL" id="JAAHFQ010000863">
    <property type="protein sequence ID" value="NER31574.1"/>
    <property type="molecule type" value="Genomic_DNA"/>
</dbReference>
<protein>
    <submittedName>
        <fullName evidence="1">Uncharacterized protein</fullName>
    </submittedName>
</protein>
<organism evidence="1">
    <name type="scientific">Symploca sp. SIO1C4</name>
    <dbReference type="NCBI Taxonomy" id="2607765"/>
    <lineage>
        <taxon>Bacteria</taxon>
        <taxon>Bacillati</taxon>
        <taxon>Cyanobacteriota</taxon>
        <taxon>Cyanophyceae</taxon>
        <taxon>Coleofasciculales</taxon>
        <taxon>Coleofasciculaceae</taxon>
        <taxon>Symploca</taxon>
    </lineage>
</organism>
<accession>A0A6B3NMX0</accession>
<dbReference type="AlphaFoldDB" id="A0A6B3NMX0"/>